<dbReference type="AlphaFoldDB" id="A0A073JZE1"/>
<dbReference type="RefSeq" id="WP_034638908.1">
    <property type="nucleotide sequence ID" value="NZ_CBCSJC010000005.1"/>
</dbReference>
<name>A0A073JZE1_9BACI</name>
<evidence type="ECO:0000313" key="1">
    <source>
        <dbReference type="EMBL" id="KEK19567.1"/>
    </source>
</evidence>
<keyword evidence="2" id="KW-1185">Reference proteome</keyword>
<gene>
    <name evidence="1" type="ORF">BAMA_22505</name>
</gene>
<evidence type="ECO:0008006" key="3">
    <source>
        <dbReference type="Google" id="ProtNLM"/>
    </source>
</evidence>
<dbReference type="OrthoDB" id="2893269at2"/>
<proteinExistence type="predicted"/>
<sequence length="71" mass="8460">MGYKRYKMVYHLEDGKTIQDIKEFYYRDHNKMLERVKHHVTDNQNVTAIDPQGTLISIACDDIVKVELNYL</sequence>
<dbReference type="STRING" id="574376.BAMA_22505"/>
<accession>A0A073JZE1</accession>
<dbReference type="EMBL" id="JOTN01000007">
    <property type="protein sequence ID" value="KEK19567.1"/>
    <property type="molecule type" value="Genomic_DNA"/>
</dbReference>
<dbReference type="InterPro" id="IPR025171">
    <property type="entry name" value="DUF3929"/>
</dbReference>
<evidence type="ECO:0000313" key="2">
    <source>
        <dbReference type="Proteomes" id="UP000027822"/>
    </source>
</evidence>
<dbReference type="Proteomes" id="UP000027822">
    <property type="component" value="Unassembled WGS sequence"/>
</dbReference>
<reference evidence="1 2" key="1">
    <citation type="submission" date="2014-06" db="EMBL/GenBank/DDBJ databases">
        <title>Draft genome sequence of Bacillus manliponensis JCM 15802 (MCCC 1A00708).</title>
        <authorList>
            <person name="Lai Q."/>
            <person name="Liu Y."/>
            <person name="Shao Z."/>
        </authorList>
    </citation>
    <scope>NUCLEOTIDE SEQUENCE [LARGE SCALE GENOMIC DNA]</scope>
    <source>
        <strain evidence="1 2">JCM 15802</strain>
    </source>
</reference>
<comment type="caution">
    <text evidence="1">The sequence shown here is derived from an EMBL/GenBank/DDBJ whole genome shotgun (WGS) entry which is preliminary data.</text>
</comment>
<dbReference type="Pfam" id="PF13066">
    <property type="entry name" value="DUF3929"/>
    <property type="match status" value="1"/>
</dbReference>
<organism evidence="1 2">
    <name type="scientific">Bacillus manliponensis</name>
    <dbReference type="NCBI Taxonomy" id="574376"/>
    <lineage>
        <taxon>Bacteria</taxon>
        <taxon>Bacillati</taxon>
        <taxon>Bacillota</taxon>
        <taxon>Bacilli</taxon>
        <taxon>Bacillales</taxon>
        <taxon>Bacillaceae</taxon>
        <taxon>Bacillus</taxon>
        <taxon>Bacillus cereus group</taxon>
    </lineage>
</organism>
<protein>
    <recommendedName>
        <fullName evidence="3">DUF3929 domain-containing protein</fullName>
    </recommendedName>
</protein>